<dbReference type="PATRIC" id="fig|1288963.3.peg.3296"/>
<keyword evidence="2" id="KW-0378">Hydrolase</keyword>
<organism evidence="4 5">
    <name type="scientific">Lunatimonas lonarensis</name>
    <dbReference type="NCBI Taxonomy" id="1232681"/>
    <lineage>
        <taxon>Bacteria</taxon>
        <taxon>Pseudomonadati</taxon>
        <taxon>Bacteroidota</taxon>
        <taxon>Cytophagia</taxon>
        <taxon>Cytophagales</taxon>
        <taxon>Cyclobacteriaceae</taxon>
    </lineage>
</organism>
<dbReference type="AlphaFoldDB" id="R7ZQ92"/>
<evidence type="ECO:0000256" key="2">
    <source>
        <dbReference type="RuleBase" id="RU366019"/>
    </source>
</evidence>
<dbReference type="GO" id="GO:0005576">
    <property type="term" value="C:extracellular region"/>
    <property type="evidence" value="ECO:0007669"/>
    <property type="project" value="TreeGrafter"/>
</dbReference>
<name>R7ZQ92_9BACT</name>
<gene>
    <name evidence="4" type="ORF">ADIS_3302</name>
</gene>
<dbReference type="GO" id="GO:0046512">
    <property type="term" value="P:sphingosine biosynthetic process"/>
    <property type="evidence" value="ECO:0007669"/>
    <property type="project" value="TreeGrafter"/>
</dbReference>
<dbReference type="InterPro" id="IPR006823">
    <property type="entry name" value="Ceramidase_alk"/>
</dbReference>
<dbReference type="EC" id="3.5.1.23" evidence="2"/>
<comment type="similarity">
    <text evidence="2">Belongs to the neutral ceramidase family.</text>
</comment>
<evidence type="ECO:0000313" key="5">
    <source>
        <dbReference type="Proteomes" id="UP000013909"/>
    </source>
</evidence>
<evidence type="ECO:0000256" key="1">
    <source>
        <dbReference type="PIRSR" id="PIRSR606823-2"/>
    </source>
</evidence>
<sequence>MSLSFLRLSVLSLVTILFCCLLPSVHTPAQGLRAAVVKTDITPESSQWLVGYGPRKSTGIHDRIYHRVLVLDDGSTTFCLISSDICLVSPAEYDRVAARVQQELGIEPQNLWWTVTHTHSAPEVGPPGLPEVFMSERYEHEWDREYTGLVEDRLVSSIETALASLVPAKLGIGWGHSNANINRRAIGPDGRASLGLNPDGPVDRRIGLIRVDHRDSDQPLALVANYAIHGTVLGQPHTEISGDAPGIISAYVEEKIGAPMLFINGAAGNIAPIYSTYPNPRAGHLSQFQVLLGDKILEAYQQVLGTSSDITLSSGGLTVLTPRKEGLGWPEDLHAYAAQAPDGRPLIRLPIRFLRVGGQLAIWNAPLELFCEISNEIRDKSPFDYTYYFGYANGWLGYLPTAAAYAQGGYETDVVSAFTPRAGEDLIQAVLSYLHGPMRSARIHSPDNP</sequence>
<feature type="binding site" evidence="1">
    <location>
        <position position="229"/>
    </location>
    <ligand>
        <name>Zn(2+)</name>
        <dbReference type="ChEBI" id="CHEBI:29105"/>
    </ligand>
</feature>
<dbReference type="GO" id="GO:0016020">
    <property type="term" value="C:membrane"/>
    <property type="evidence" value="ECO:0007669"/>
    <property type="project" value="GOC"/>
</dbReference>
<dbReference type="PANTHER" id="PTHR12670:SF1">
    <property type="entry name" value="NEUTRAL CERAMIDASE"/>
    <property type="match status" value="1"/>
</dbReference>
<keyword evidence="1" id="KW-0862">Zinc</keyword>
<accession>R7ZQ92</accession>
<comment type="catalytic activity">
    <reaction evidence="2">
        <text>an N-acylsphing-4-enine + H2O = sphing-4-enine + a fatty acid</text>
        <dbReference type="Rhea" id="RHEA:20856"/>
        <dbReference type="ChEBI" id="CHEBI:15377"/>
        <dbReference type="ChEBI" id="CHEBI:28868"/>
        <dbReference type="ChEBI" id="CHEBI:52639"/>
        <dbReference type="ChEBI" id="CHEBI:57756"/>
        <dbReference type="EC" id="3.5.1.23"/>
    </reaction>
</comment>
<dbReference type="STRING" id="1232681.ADIS_3302"/>
<keyword evidence="2" id="KW-0746">Sphingolipid metabolism</keyword>
<dbReference type="GO" id="GO:0017040">
    <property type="term" value="F:N-acylsphingosine amidohydrolase activity"/>
    <property type="evidence" value="ECO:0007669"/>
    <property type="project" value="UniProtKB-UniRule"/>
</dbReference>
<dbReference type="OrthoDB" id="337762at2"/>
<feature type="binding site" evidence="1">
    <location>
        <position position="117"/>
    </location>
    <ligand>
        <name>Zn(2+)</name>
        <dbReference type="ChEBI" id="CHEBI:29105"/>
    </ligand>
</feature>
<proteinExistence type="inferred from homology"/>
<dbReference type="RefSeq" id="WP_010855435.1">
    <property type="nucleotide sequence ID" value="NZ_AQHR01000088.1"/>
</dbReference>
<dbReference type="GO" id="GO:0046514">
    <property type="term" value="P:ceramide catabolic process"/>
    <property type="evidence" value="ECO:0007669"/>
    <property type="project" value="InterPro"/>
</dbReference>
<dbReference type="GO" id="GO:0042759">
    <property type="term" value="P:long-chain fatty acid biosynthetic process"/>
    <property type="evidence" value="ECO:0007669"/>
    <property type="project" value="TreeGrafter"/>
</dbReference>
<keyword evidence="5" id="KW-1185">Reference proteome</keyword>
<protein>
    <recommendedName>
        <fullName evidence="2">Neutral ceramidase</fullName>
        <ecNumber evidence="2">3.5.1.23</ecNumber>
    </recommendedName>
</protein>
<reference evidence="4 5" key="1">
    <citation type="submission" date="2013-02" db="EMBL/GenBank/DDBJ databases">
        <title>A novel strain isolated from Lonar lake, Maharashtra, India.</title>
        <authorList>
            <person name="Singh A."/>
        </authorList>
    </citation>
    <scope>NUCLEOTIDE SEQUENCE [LARGE SCALE GENOMIC DNA]</scope>
    <source>
        <strain evidence="4 5">AK24</strain>
    </source>
</reference>
<comment type="caution">
    <text evidence="4">The sequence shown here is derived from an EMBL/GenBank/DDBJ whole genome shotgun (WGS) entry which is preliminary data.</text>
</comment>
<dbReference type="EMBL" id="AQHR01000088">
    <property type="protein sequence ID" value="EON76174.1"/>
    <property type="molecule type" value="Genomic_DNA"/>
</dbReference>
<keyword evidence="2" id="KW-0443">Lipid metabolism</keyword>
<evidence type="ECO:0000259" key="3">
    <source>
        <dbReference type="Pfam" id="PF04734"/>
    </source>
</evidence>
<comment type="cofactor">
    <cofactor evidence="1">
        <name>Zn(2+)</name>
        <dbReference type="ChEBI" id="CHEBI:29105"/>
    </cofactor>
    <text evidence="1">Binds 1 zinc ion per subunit.</text>
</comment>
<dbReference type="GO" id="GO:0046872">
    <property type="term" value="F:metal ion binding"/>
    <property type="evidence" value="ECO:0007669"/>
    <property type="project" value="UniProtKB-KW"/>
</dbReference>
<evidence type="ECO:0000313" key="4">
    <source>
        <dbReference type="EMBL" id="EON76174.1"/>
    </source>
</evidence>
<dbReference type="PANTHER" id="PTHR12670">
    <property type="entry name" value="CERAMIDASE"/>
    <property type="match status" value="1"/>
</dbReference>
<keyword evidence="1" id="KW-0479">Metal-binding</keyword>
<dbReference type="Pfam" id="PF04734">
    <property type="entry name" value="Ceramidase_alk"/>
    <property type="match status" value="1"/>
</dbReference>
<dbReference type="Proteomes" id="UP000013909">
    <property type="component" value="Unassembled WGS sequence"/>
</dbReference>
<dbReference type="InterPro" id="IPR031329">
    <property type="entry name" value="NEUT/ALK_ceramidase_N"/>
</dbReference>
<feature type="domain" description="Neutral/alkaline non-lysosomal ceramidase N-terminal" evidence="3">
    <location>
        <begin position="37"/>
        <end position="256"/>
    </location>
</feature>